<reference evidence="2" key="1">
    <citation type="submission" date="2022-07" db="EMBL/GenBank/DDBJ databases">
        <authorList>
            <person name="Otstavnykh N."/>
            <person name="Isaeva M."/>
            <person name="Bystritskaya E."/>
        </authorList>
    </citation>
    <scope>NUCLEOTIDE SEQUENCE</scope>
    <source>
        <strain evidence="2">KCTC 52189</strain>
    </source>
</reference>
<dbReference type="AlphaFoldDB" id="A0AAE4B6J3"/>
<evidence type="ECO:0000313" key="3">
    <source>
        <dbReference type="Proteomes" id="UP001226762"/>
    </source>
</evidence>
<protein>
    <recommendedName>
        <fullName evidence="4">Phospholipase A2-like protein</fullName>
    </recommendedName>
</protein>
<gene>
    <name evidence="2" type="ORF">NO357_11305</name>
</gene>
<organism evidence="2 3">
    <name type="scientific">Marimonas arenosa</name>
    <dbReference type="NCBI Taxonomy" id="1795305"/>
    <lineage>
        <taxon>Bacteria</taxon>
        <taxon>Pseudomonadati</taxon>
        <taxon>Pseudomonadota</taxon>
        <taxon>Alphaproteobacteria</taxon>
        <taxon>Rhodobacterales</taxon>
        <taxon>Paracoccaceae</taxon>
        <taxon>Marimonas</taxon>
    </lineage>
</organism>
<dbReference type="InterPro" id="IPR036444">
    <property type="entry name" value="PLipase_A2_dom_sf"/>
</dbReference>
<evidence type="ECO:0000313" key="2">
    <source>
        <dbReference type="EMBL" id="MDQ2090486.1"/>
    </source>
</evidence>
<name>A0AAE4B6J3_9RHOB</name>
<sequence length="153" mass="16758">MIRILTSLLFLLSALPSHATGPSFPLHGNWCGIGHSGGPYSAAPIDPLDAACMRHDICAAQRGELNCGCDISFMRELRYQRWPNPVIADKARAIHDAIAMMPCANPMGMAYKAARLASDMTSDTVIGRELPTDILRRWAKVVSSGLSRSYWSR</sequence>
<feature type="chain" id="PRO_5042090101" description="Phospholipase A2-like protein" evidence="1">
    <location>
        <begin position="20"/>
        <end position="153"/>
    </location>
</feature>
<dbReference type="Proteomes" id="UP001226762">
    <property type="component" value="Unassembled WGS sequence"/>
</dbReference>
<dbReference type="Gene3D" id="1.20.90.10">
    <property type="entry name" value="Phospholipase A2 domain"/>
    <property type="match status" value="1"/>
</dbReference>
<dbReference type="GO" id="GO:0006644">
    <property type="term" value="P:phospholipid metabolic process"/>
    <property type="evidence" value="ECO:0007669"/>
    <property type="project" value="InterPro"/>
</dbReference>
<comment type="caution">
    <text evidence="2">The sequence shown here is derived from an EMBL/GenBank/DDBJ whole genome shotgun (WGS) entry which is preliminary data.</text>
</comment>
<dbReference type="GO" id="GO:0004623">
    <property type="term" value="F:phospholipase A2 activity"/>
    <property type="evidence" value="ECO:0007669"/>
    <property type="project" value="InterPro"/>
</dbReference>
<evidence type="ECO:0000256" key="1">
    <source>
        <dbReference type="SAM" id="SignalP"/>
    </source>
</evidence>
<evidence type="ECO:0008006" key="4">
    <source>
        <dbReference type="Google" id="ProtNLM"/>
    </source>
</evidence>
<dbReference type="RefSeq" id="WP_306735765.1">
    <property type="nucleotide sequence ID" value="NZ_JANHAX010000003.1"/>
</dbReference>
<dbReference type="EMBL" id="JANHAX010000003">
    <property type="protein sequence ID" value="MDQ2090486.1"/>
    <property type="molecule type" value="Genomic_DNA"/>
</dbReference>
<keyword evidence="1" id="KW-0732">Signal</keyword>
<dbReference type="GO" id="GO:0050482">
    <property type="term" value="P:arachidonate secretion"/>
    <property type="evidence" value="ECO:0007669"/>
    <property type="project" value="InterPro"/>
</dbReference>
<proteinExistence type="predicted"/>
<keyword evidence="3" id="KW-1185">Reference proteome</keyword>
<dbReference type="SUPFAM" id="SSF48619">
    <property type="entry name" value="Phospholipase A2, PLA2"/>
    <property type="match status" value="1"/>
</dbReference>
<feature type="signal peptide" evidence="1">
    <location>
        <begin position="1"/>
        <end position="19"/>
    </location>
</feature>
<accession>A0AAE4B6J3</accession>
<reference evidence="2" key="2">
    <citation type="submission" date="2023-02" db="EMBL/GenBank/DDBJ databases">
        <title>'Rhodoalgimonas zhirmunskyi' gen. nov., isolated from a red alga.</title>
        <authorList>
            <person name="Nedashkovskaya O.I."/>
            <person name="Otstavnykh N.Y."/>
            <person name="Bystritskaya E.P."/>
            <person name="Balabanova L.A."/>
            <person name="Isaeva M.P."/>
        </authorList>
    </citation>
    <scope>NUCLEOTIDE SEQUENCE</scope>
    <source>
        <strain evidence="2">KCTC 52189</strain>
    </source>
</reference>